<comment type="caution">
    <text evidence="2">The sequence shown here is derived from an EMBL/GenBank/DDBJ whole genome shotgun (WGS) entry which is preliminary data.</text>
</comment>
<dbReference type="InterPro" id="IPR002733">
    <property type="entry name" value="AMMECR1_domain"/>
</dbReference>
<reference evidence="2 3" key="1">
    <citation type="submission" date="2024-11" db="EMBL/GenBank/DDBJ databases">
        <authorList>
            <person name="Heng Y.C."/>
            <person name="Lim A.C.H."/>
            <person name="Lee J.K.Y."/>
            <person name="Kittelmann S."/>
        </authorList>
    </citation>
    <scope>NUCLEOTIDE SEQUENCE [LARGE SCALE GENOMIC DNA]</scope>
    <source>
        <strain evidence="2 3">WILCCON 0114</strain>
    </source>
</reference>
<dbReference type="Gene3D" id="3.30.700.20">
    <property type="entry name" value="Hypothetical protein ph0010, domain 1"/>
    <property type="match status" value="1"/>
</dbReference>
<organism evidence="2 3">
    <name type="scientific">Clostridium neuense</name>
    <dbReference type="NCBI Taxonomy" id="1728934"/>
    <lineage>
        <taxon>Bacteria</taxon>
        <taxon>Bacillati</taxon>
        <taxon>Bacillota</taxon>
        <taxon>Clostridia</taxon>
        <taxon>Eubacteriales</taxon>
        <taxon>Clostridiaceae</taxon>
        <taxon>Clostridium</taxon>
    </lineage>
</organism>
<gene>
    <name evidence="2" type="primary">amrA</name>
    <name evidence="2" type="ORF">ACJDT4_19820</name>
</gene>
<dbReference type="Gene3D" id="3.40.830.10">
    <property type="entry name" value="LigB-like"/>
    <property type="match status" value="1"/>
</dbReference>
<dbReference type="PROSITE" id="PS51112">
    <property type="entry name" value="AMMECR1"/>
    <property type="match status" value="1"/>
</dbReference>
<evidence type="ECO:0000313" key="3">
    <source>
        <dbReference type="Proteomes" id="UP001623592"/>
    </source>
</evidence>
<dbReference type="NCBIfam" id="TIGR00296">
    <property type="entry name" value="TIGR00296 family protein"/>
    <property type="match status" value="1"/>
</dbReference>
<dbReference type="NCBIfam" id="TIGR04336">
    <property type="entry name" value="AmmeMemoSam_B"/>
    <property type="match status" value="1"/>
</dbReference>
<dbReference type="Pfam" id="PF02900">
    <property type="entry name" value="LigB"/>
    <property type="match status" value="1"/>
</dbReference>
<name>A0ABW8TJB9_9CLOT</name>
<dbReference type="PANTHER" id="PTHR13016">
    <property type="entry name" value="AMMECR1 HOMOLOG"/>
    <property type="match status" value="1"/>
</dbReference>
<protein>
    <submittedName>
        <fullName evidence="2">AmmeMemoRadiSam system protein A</fullName>
    </submittedName>
</protein>
<dbReference type="PANTHER" id="PTHR13016:SF0">
    <property type="entry name" value="AMME SYNDROME CANDIDATE GENE 1 PROTEIN"/>
    <property type="match status" value="1"/>
</dbReference>
<dbReference type="InterPro" id="IPR023473">
    <property type="entry name" value="AMMECR1"/>
</dbReference>
<dbReference type="InterPro" id="IPR027485">
    <property type="entry name" value="AMMECR1_N"/>
</dbReference>
<dbReference type="EMBL" id="JBJIAA010000019">
    <property type="protein sequence ID" value="MFL0252666.1"/>
    <property type="molecule type" value="Genomic_DNA"/>
</dbReference>
<dbReference type="SUPFAM" id="SSF53213">
    <property type="entry name" value="LigB-like"/>
    <property type="match status" value="1"/>
</dbReference>
<sequence>MSLQGFYLLPHPPIVLPDVGRGEEKKISATSKSFDEVAKEIAEKAPSTIIIVTPHGVMFQDAVALSYEDKIYGDLEKFGVNNVSMELEIDKKLTNKIYELVYNEGIPSVMVSNSLLGKYNASVFLDHGAMVPLYFINKYYKGYKLVHITYAPLSDIELYKFGVQINKAVEELNENAVFIASGDLSHKLKEEGPYEYSPFGEKFDKEFLGLLQKGDVKGVFSIDEETICNAGECGRRSTAILLGALEGKKFSGELLSYEGTFGVGYGVMKFKVSSEDSPKLKEIEAIRTASYEKRKNQSDSYVRLARESLTTYLSTGSSINKLPDYVTDEMKNTKRGVFVSLKKHGELRGCIGTIFPLTNSVAEEIVRNAIEAGLNDPRFYEVEEEELMDIVFSVDVLTEPEPASRKELDPKKYGVIVRSKGKTGLLLPDLEGVNTVEEQLSIALDKAGIDHYEEYSIEKFKVIRHREEV</sequence>
<evidence type="ECO:0000259" key="1">
    <source>
        <dbReference type="PROSITE" id="PS51112"/>
    </source>
</evidence>
<accession>A0ABW8TJB9</accession>
<evidence type="ECO:0000313" key="2">
    <source>
        <dbReference type="EMBL" id="MFL0252666.1"/>
    </source>
</evidence>
<dbReference type="SUPFAM" id="SSF143447">
    <property type="entry name" value="AMMECR1-like"/>
    <property type="match status" value="1"/>
</dbReference>
<keyword evidence="3" id="KW-1185">Reference proteome</keyword>
<dbReference type="InterPro" id="IPR036071">
    <property type="entry name" value="AMMECR1_dom_sf"/>
</dbReference>
<dbReference type="InterPro" id="IPR027623">
    <property type="entry name" value="AmmeMemoSam_A"/>
</dbReference>
<dbReference type="InterPro" id="IPR004183">
    <property type="entry name" value="Xdiol_dOase_suB"/>
</dbReference>
<feature type="domain" description="AMMECR1" evidence="1">
    <location>
        <begin position="296"/>
        <end position="469"/>
    </location>
</feature>
<proteinExistence type="predicted"/>
<dbReference type="NCBIfam" id="TIGR04335">
    <property type="entry name" value="AmmeMemoSam_A"/>
    <property type="match status" value="1"/>
</dbReference>
<dbReference type="Proteomes" id="UP001623592">
    <property type="component" value="Unassembled WGS sequence"/>
</dbReference>
<dbReference type="Pfam" id="PF01871">
    <property type="entry name" value="AMMECR1"/>
    <property type="match status" value="1"/>
</dbReference>
<dbReference type="CDD" id="cd07951">
    <property type="entry name" value="ED_3B_N_AMMECR1"/>
    <property type="match status" value="1"/>
</dbReference>
<dbReference type="RefSeq" id="WP_406789323.1">
    <property type="nucleotide sequence ID" value="NZ_JBJIAA010000019.1"/>
</dbReference>